<evidence type="ECO:0000313" key="3">
    <source>
        <dbReference type="Proteomes" id="UP000598775"/>
    </source>
</evidence>
<feature type="domain" description="DUF2470" evidence="1">
    <location>
        <begin position="11"/>
        <end position="86"/>
    </location>
</feature>
<dbReference type="AlphaFoldDB" id="A0A917F240"/>
<dbReference type="InterPro" id="IPR019595">
    <property type="entry name" value="DUF2470"/>
</dbReference>
<accession>A0A917F240</accession>
<dbReference type="InterPro" id="IPR037119">
    <property type="entry name" value="Haem_oxidase_HugZ-like_sf"/>
</dbReference>
<sequence>MSSFSPDVVGAILNHMNNDHPEDNLVIVRAFGAADAERAEMIDLDTVGGSWSAWLVPDDETRQVVIPWPAGTIETRAEIRQQIVALYESAAAALGLPPRHGVE</sequence>
<gene>
    <name evidence="2" type="ORF">GCM10011399_32750</name>
</gene>
<dbReference type="Pfam" id="PF10615">
    <property type="entry name" value="DUF2470"/>
    <property type="match status" value="1"/>
</dbReference>
<dbReference type="RefSeq" id="WP_188680183.1">
    <property type="nucleotide sequence ID" value="NZ_BMGP01000006.1"/>
</dbReference>
<name>A0A917F240_9MICO</name>
<comment type="caution">
    <text evidence="2">The sequence shown here is derived from an EMBL/GenBank/DDBJ whole genome shotgun (WGS) entry which is preliminary data.</text>
</comment>
<reference evidence="2 3" key="1">
    <citation type="journal article" date="2014" name="Int. J. Syst. Evol. Microbiol.">
        <title>Complete genome sequence of Corynebacterium casei LMG S-19264T (=DSM 44701T), isolated from a smear-ripened cheese.</title>
        <authorList>
            <consortium name="US DOE Joint Genome Institute (JGI-PGF)"/>
            <person name="Walter F."/>
            <person name="Albersmeier A."/>
            <person name="Kalinowski J."/>
            <person name="Ruckert C."/>
        </authorList>
    </citation>
    <scope>NUCLEOTIDE SEQUENCE [LARGE SCALE GENOMIC DNA]</scope>
    <source>
        <strain evidence="2 3">CGMCC 1.12976</strain>
    </source>
</reference>
<dbReference type="Proteomes" id="UP000598775">
    <property type="component" value="Unassembled WGS sequence"/>
</dbReference>
<dbReference type="Gene3D" id="3.20.180.10">
    <property type="entry name" value="PNP-oxidase-like"/>
    <property type="match status" value="1"/>
</dbReference>
<dbReference type="EMBL" id="BMGP01000006">
    <property type="protein sequence ID" value="GGF37260.1"/>
    <property type="molecule type" value="Genomic_DNA"/>
</dbReference>
<evidence type="ECO:0000259" key="1">
    <source>
        <dbReference type="Pfam" id="PF10615"/>
    </source>
</evidence>
<protein>
    <recommendedName>
        <fullName evidence="1">DUF2470 domain-containing protein</fullName>
    </recommendedName>
</protein>
<proteinExistence type="predicted"/>
<organism evidence="2 3">
    <name type="scientific">Subtercola lobariae</name>
    <dbReference type="NCBI Taxonomy" id="1588641"/>
    <lineage>
        <taxon>Bacteria</taxon>
        <taxon>Bacillati</taxon>
        <taxon>Actinomycetota</taxon>
        <taxon>Actinomycetes</taxon>
        <taxon>Micrococcales</taxon>
        <taxon>Microbacteriaceae</taxon>
        <taxon>Subtercola</taxon>
    </lineage>
</organism>
<evidence type="ECO:0000313" key="2">
    <source>
        <dbReference type="EMBL" id="GGF37260.1"/>
    </source>
</evidence>
<keyword evidence="3" id="KW-1185">Reference proteome</keyword>